<sequence length="68" mass="7395">METTRVSINPRVRKGPLRNRDQSNPIAFKHIARECDRARAGRSGASAPRVAGRAPQTRADRTRAASGA</sequence>
<reference evidence="2" key="1">
    <citation type="submission" date="2009-05" db="EMBL/GenBank/DDBJ databases">
        <authorList>
            <person name="Harkins D.M."/>
            <person name="DeShazer D."/>
            <person name="Woods D.E."/>
            <person name="Brinkac L.M."/>
            <person name="Brown K.A."/>
            <person name="Hung G.C."/>
            <person name="Tuanyok A."/>
            <person name="Zhang B."/>
            <person name="Nierman W.C."/>
        </authorList>
    </citation>
    <scope>NUCLEOTIDE SEQUENCE [LARGE SCALE GENOMIC DNA]</scope>
    <source>
        <strain evidence="2">1710a</strain>
    </source>
</reference>
<evidence type="ECO:0000256" key="1">
    <source>
        <dbReference type="SAM" id="MobiDB-lite"/>
    </source>
</evidence>
<gene>
    <name evidence="2" type="ORF">BURPS1710A_2453</name>
</gene>
<feature type="region of interest" description="Disordered" evidence="1">
    <location>
        <begin position="1"/>
        <end position="23"/>
    </location>
</feature>
<organism evidence="2">
    <name type="scientific">Burkholderia pseudomallei 1710a</name>
    <dbReference type="NCBI Taxonomy" id="320371"/>
    <lineage>
        <taxon>Bacteria</taxon>
        <taxon>Pseudomonadati</taxon>
        <taxon>Pseudomonadota</taxon>
        <taxon>Betaproteobacteria</taxon>
        <taxon>Burkholderiales</taxon>
        <taxon>Burkholderiaceae</taxon>
        <taxon>Burkholderia</taxon>
        <taxon>pseudomallei group</taxon>
    </lineage>
</organism>
<evidence type="ECO:0000313" key="2">
    <source>
        <dbReference type="EMBL" id="EET09136.1"/>
    </source>
</evidence>
<proteinExistence type="predicted"/>
<dbReference type="EMBL" id="CM000832">
    <property type="protein sequence ID" value="EET09136.1"/>
    <property type="molecule type" value="Genomic_DNA"/>
</dbReference>
<feature type="region of interest" description="Disordered" evidence="1">
    <location>
        <begin position="36"/>
        <end position="68"/>
    </location>
</feature>
<accession>A0A0E1W9V9</accession>
<protein>
    <submittedName>
        <fullName evidence="2">Uncharacterized protein</fullName>
    </submittedName>
</protein>
<name>A0A0E1W9V9_BURPE</name>
<dbReference type="HOGENOM" id="CLU_2913595_0_0_4"/>
<feature type="compositionally biased region" description="Low complexity" evidence="1">
    <location>
        <begin position="41"/>
        <end position="55"/>
    </location>
</feature>
<feature type="compositionally biased region" description="Basic and acidic residues" evidence="1">
    <location>
        <begin position="58"/>
        <end position="68"/>
    </location>
</feature>
<dbReference type="AlphaFoldDB" id="A0A0E1W9V9"/>
<dbReference type="Proteomes" id="UP000001812">
    <property type="component" value="Chromosome I"/>
</dbReference>